<proteinExistence type="predicted"/>
<evidence type="ECO:0000313" key="3">
    <source>
        <dbReference type="EMBL" id="BAK19808.1"/>
    </source>
</evidence>
<sequence length="262" mass="28006">MSTPAPRSRRRPRVPAPGAAAPRQPVDQAKVGRRSVRRRAAGMTATEAAAALEEARLQQHMDRDREDLAGNERGPAEVAEWERIALLLDTTGGVYDPETDAVVQDELAADQRAAQAEQQRRQEQQQLAARADELAALAGTGRLDRTVESWPGDEAARDLLAQRGDYRYPKVDNWLAQALADHSGHYAEPAARTAAVGLLPPAVRAHAALLAALARTDARACDGELEFAARLAQADPAATNALATWLDRALAPTDPAGTGGAR</sequence>
<feature type="compositionally biased region" description="Basic residues" evidence="2">
    <location>
        <begin position="31"/>
        <end position="40"/>
    </location>
</feature>
<evidence type="ECO:0000256" key="1">
    <source>
        <dbReference type="SAM" id="Coils"/>
    </source>
</evidence>
<feature type="compositionally biased region" description="Low complexity" evidence="2">
    <location>
        <begin position="41"/>
        <end position="52"/>
    </location>
</feature>
<organism evidence="3">
    <name type="scientific">Streptomyces rochei</name>
    <name type="common">Streptomyces parvullus</name>
    <dbReference type="NCBI Taxonomy" id="1928"/>
    <lineage>
        <taxon>Bacteria</taxon>
        <taxon>Bacillati</taxon>
        <taxon>Actinomycetota</taxon>
        <taxon>Actinomycetes</taxon>
        <taxon>Kitasatosporales</taxon>
        <taxon>Streptomycetaceae</taxon>
        <taxon>Streptomyces</taxon>
        <taxon>Streptomyces rochei group</taxon>
    </lineage>
</organism>
<accession>F2Z8M8</accession>
<feature type="compositionally biased region" description="Basic and acidic residues" evidence="2">
    <location>
        <begin position="53"/>
        <end position="70"/>
    </location>
</feature>
<dbReference type="EMBL" id="AB597522">
    <property type="protein sequence ID" value="BAK19808.1"/>
    <property type="molecule type" value="Genomic_DNA"/>
</dbReference>
<keyword evidence="3" id="KW-0614">Plasmid</keyword>
<feature type="region of interest" description="Disordered" evidence="2">
    <location>
        <begin position="1"/>
        <end position="75"/>
    </location>
</feature>
<reference evidence="3" key="2">
    <citation type="journal article" date="2011" name="Biosci. Biotechnol. Biochem.">
        <title>pSLA2-M of Streptomyces rochei is a composite linear plasmid characterized by self-defense genes and homology with pSLA2-L.</title>
        <authorList>
            <person name="Yang Y."/>
            <person name="Kurokawa T."/>
            <person name="Takahama Y."/>
            <person name="Nindita Y."/>
            <person name="Mochizuki S."/>
            <person name="Arakawa K."/>
            <person name="Endo S."/>
            <person name="Kinashi H."/>
        </authorList>
    </citation>
    <scope>NUCLEOTIDE SEQUENCE</scope>
    <source>
        <strain evidence="3">7434AN4</strain>
        <plasmid evidence="3">pSLA2-M</plasmid>
    </source>
</reference>
<protein>
    <submittedName>
        <fullName evidence="3">Uncharacterized protein</fullName>
    </submittedName>
</protein>
<feature type="coiled-coil region" evidence="1">
    <location>
        <begin position="106"/>
        <end position="134"/>
    </location>
</feature>
<dbReference type="AlphaFoldDB" id="F2Z8M8"/>
<geneLocation type="plasmid" evidence="3">
    <name>pSLA2-M</name>
</geneLocation>
<evidence type="ECO:0000256" key="2">
    <source>
        <dbReference type="SAM" id="MobiDB-lite"/>
    </source>
</evidence>
<keyword evidence="1" id="KW-0175">Coiled coil</keyword>
<name>F2Z8M8_STRRO</name>
<gene>
    <name evidence="3" type="primary">pSLA2-M.14</name>
</gene>
<reference evidence="3" key="1">
    <citation type="journal article" date="1994" name="J. Antibiot.">
        <title>Isolation and characterization of linear plasmids from lankacidin-producing Streptomyces species.</title>
        <authorList>
            <person name="Kinashi H."/>
            <person name="Mori E."/>
            <person name="Hatani A."/>
            <person name="Nimi O."/>
        </authorList>
    </citation>
    <scope>NUCLEOTIDE SEQUENCE</scope>
    <source>
        <strain evidence="3">7434AN4</strain>
        <plasmid evidence="3">pSLA2-M</plasmid>
    </source>
</reference>